<gene>
    <name evidence="2" type="ORF">C1O66_11080</name>
</gene>
<evidence type="ECO:0000313" key="3">
    <source>
        <dbReference type="Proteomes" id="UP000235916"/>
    </source>
</evidence>
<dbReference type="OrthoDB" id="527247at2"/>
<proteinExistence type="predicted"/>
<feature type="domain" description="Pvc16 N-terminal" evidence="1">
    <location>
        <begin position="10"/>
        <end position="205"/>
    </location>
</feature>
<comment type="caution">
    <text evidence="2">The sequence shown here is derived from an EMBL/GenBank/DDBJ whole genome shotgun (WGS) entry which is preliminary data.</text>
</comment>
<accession>A0A2N8KX32</accession>
<evidence type="ECO:0000313" key="2">
    <source>
        <dbReference type="EMBL" id="PND38010.1"/>
    </source>
</evidence>
<organism evidence="2 3">
    <name type="scientific">Kinneretia aquatilis</name>
    <dbReference type="NCBI Taxonomy" id="2070761"/>
    <lineage>
        <taxon>Bacteria</taxon>
        <taxon>Pseudomonadati</taxon>
        <taxon>Pseudomonadota</taxon>
        <taxon>Betaproteobacteria</taxon>
        <taxon>Burkholderiales</taxon>
        <taxon>Sphaerotilaceae</taxon>
        <taxon>Roseateles</taxon>
    </lineage>
</organism>
<protein>
    <submittedName>
        <fullName evidence="2">DUF4255 domain-containing protein</fullName>
    </submittedName>
</protein>
<name>A0A2N8KX32_9BURK</name>
<keyword evidence="3" id="KW-1185">Reference proteome</keyword>
<dbReference type="EMBL" id="POSP01000003">
    <property type="protein sequence ID" value="PND38010.1"/>
    <property type="molecule type" value="Genomic_DNA"/>
</dbReference>
<dbReference type="RefSeq" id="WP_102767930.1">
    <property type="nucleotide sequence ID" value="NZ_POSP01000003.1"/>
</dbReference>
<dbReference type="Proteomes" id="UP000235916">
    <property type="component" value="Unassembled WGS sequence"/>
</dbReference>
<evidence type="ECO:0000259" key="1">
    <source>
        <dbReference type="Pfam" id="PF14065"/>
    </source>
</evidence>
<reference evidence="2 3" key="1">
    <citation type="submission" date="2018-01" db="EMBL/GenBank/DDBJ databases">
        <title>Draft genome sequence of Paucibacter aquatile CR182 isolated from freshwater of the Nakdong River.</title>
        <authorList>
            <person name="Choi A."/>
            <person name="Chung E.J."/>
        </authorList>
    </citation>
    <scope>NUCLEOTIDE SEQUENCE [LARGE SCALE GENOMIC DNA]</scope>
    <source>
        <strain evidence="2 3">CR182</strain>
    </source>
</reference>
<sequence>MSSALGLAATSAVLQQLISDGFVALKLADVLGASPAVTCLPPEKAQAQADLPSLNIVLYNQTRNTGWANLDLPSRDGRGERSANPALALDLHYLLVAYGLQDFHAEILLGAAMQVLHDTPALGREAIRRALKPEANKPNLPKQLELAGLADQLEQLRITAMNLGMDEVSRLWGAIQLPARPSAAYSVSVLLTQTPRSVRTPLPVSSRQVHVLTLRSPRIDRVEAEGPAGTPILPNSIVRISGALLKSPQLTLKLNGVSLPPASLLSVSDEEIRLQLSPALDLRAGLCSVQVCHAHLMGSPPQPHGVVESNLGALVLHPQALFALEPGAGQDVIDGQAYAKGRIRATVTPPVGARQRVRLLLNEKDPPADRPARAYSFDAPEGNGVIAPAPSNGVLRIPFQHVLPGRYLARLQVDAGVSPLTVAADGRFAGPELLL</sequence>
<dbReference type="InterPro" id="IPR025351">
    <property type="entry name" value="Pvc16_N"/>
</dbReference>
<dbReference type="Pfam" id="PF14065">
    <property type="entry name" value="Pvc16_N"/>
    <property type="match status" value="1"/>
</dbReference>
<dbReference type="AlphaFoldDB" id="A0A2N8KX32"/>